<organism evidence="9 10">
    <name type="scientific">Paenibacillus silvae</name>
    <dbReference type="NCBI Taxonomy" id="1325358"/>
    <lineage>
        <taxon>Bacteria</taxon>
        <taxon>Bacillati</taxon>
        <taxon>Bacillota</taxon>
        <taxon>Bacilli</taxon>
        <taxon>Bacillales</taxon>
        <taxon>Paenibacillaceae</taxon>
        <taxon>Paenibacillus</taxon>
    </lineage>
</organism>
<feature type="domain" description="Oxo-4-hydroxy-4-carboxy-5-ureidoimidazoline decarboxylase" evidence="8">
    <location>
        <begin position="9"/>
        <end position="161"/>
    </location>
</feature>
<keyword evidence="6 9" id="KW-0456">Lyase</keyword>
<dbReference type="Pfam" id="PF09349">
    <property type="entry name" value="OHCU_decarbox"/>
    <property type="match status" value="1"/>
</dbReference>
<dbReference type="GO" id="GO:0051997">
    <property type="term" value="F:2-oxo-4-hydroxy-4-carboxy-5-ureidoimidazoline decarboxylase activity"/>
    <property type="evidence" value="ECO:0007669"/>
    <property type="project" value="UniProtKB-EC"/>
</dbReference>
<evidence type="ECO:0000313" key="9">
    <source>
        <dbReference type="EMBL" id="PZT52468.1"/>
    </source>
</evidence>
<keyword evidence="5" id="KW-0210">Decarboxylase</keyword>
<evidence type="ECO:0000256" key="7">
    <source>
        <dbReference type="SAM" id="MobiDB-lite"/>
    </source>
</evidence>
<name>A0A2W6NBV8_9BACL</name>
<dbReference type="RefSeq" id="WP_111273346.1">
    <property type="nucleotide sequence ID" value="NZ_QKWW01000098.1"/>
</dbReference>
<dbReference type="GO" id="GO:0000255">
    <property type="term" value="P:allantoin metabolic process"/>
    <property type="evidence" value="ECO:0007669"/>
    <property type="project" value="InterPro"/>
</dbReference>
<keyword evidence="4" id="KW-0659">Purine metabolism</keyword>
<evidence type="ECO:0000256" key="1">
    <source>
        <dbReference type="ARBA" id="ARBA00001163"/>
    </source>
</evidence>
<comment type="pathway">
    <text evidence="2">Purine metabolism; urate degradation; (S)-allantoin from urate: step 3/3.</text>
</comment>
<dbReference type="InterPro" id="IPR017580">
    <property type="entry name" value="OHCU_decarboxylase-1"/>
</dbReference>
<proteinExistence type="predicted"/>
<dbReference type="PANTHER" id="PTHR43466:SF1">
    <property type="entry name" value="2-OXO-4-HYDROXY-4-CARBOXY-5-UREIDOIMIDAZOLINE DECARBOXYLASE-RELATED"/>
    <property type="match status" value="1"/>
</dbReference>
<gene>
    <name evidence="9" type="primary">uraD</name>
    <name evidence="9" type="ORF">DN757_27475</name>
</gene>
<feature type="region of interest" description="Disordered" evidence="7">
    <location>
        <begin position="166"/>
        <end position="201"/>
    </location>
</feature>
<dbReference type="UniPathway" id="UPA00394">
    <property type="reaction ID" value="UER00652"/>
</dbReference>
<evidence type="ECO:0000256" key="6">
    <source>
        <dbReference type="ARBA" id="ARBA00023239"/>
    </source>
</evidence>
<sequence>MHNLLHLVNSWSESQFVQTFGSLFEESAWIAERSAPLRPFDSFEEMMQTMIQQVLGSEYKEQLELLRKHPDLGARISMSSSSVREQAGAGLDSLTPEQFREMQQLNSIYTSQYGFPFIVAVKGHTTESILDLMRQRQGRAAQQEFETALKEVFKIAGIRLQQWLEEHGQETESGQSSSKPFSSMNVSYTNRAEKIPEEGDV</sequence>
<dbReference type="EC" id="4.1.1.97" evidence="3"/>
<dbReference type="Proteomes" id="UP000249204">
    <property type="component" value="Unassembled WGS sequence"/>
</dbReference>
<evidence type="ECO:0000256" key="4">
    <source>
        <dbReference type="ARBA" id="ARBA00022631"/>
    </source>
</evidence>
<dbReference type="Gene3D" id="1.10.3330.10">
    <property type="entry name" value="Oxo-4-hydroxy-4-carboxy-5-ureidoimidazoline decarboxylase"/>
    <property type="match status" value="1"/>
</dbReference>
<dbReference type="EMBL" id="QKWW01000098">
    <property type="protein sequence ID" value="PZT52468.1"/>
    <property type="molecule type" value="Genomic_DNA"/>
</dbReference>
<evidence type="ECO:0000256" key="3">
    <source>
        <dbReference type="ARBA" id="ARBA00012257"/>
    </source>
</evidence>
<evidence type="ECO:0000313" key="10">
    <source>
        <dbReference type="Proteomes" id="UP000249204"/>
    </source>
</evidence>
<evidence type="ECO:0000259" key="8">
    <source>
        <dbReference type="Pfam" id="PF09349"/>
    </source>
</evidence>
<dbReference type="NCBIfam" id="TIGR03164">
    <property type="entry name" value="UHCUDC"/>
    <property type="match status" value="1"/>
</dbReference>
<accession>A0A2W6NBV8</accession>
<reference evidence="9 10" key="1">
    <citation type="submission" date="2018-06" db="EMBL/GenBank/DDBJ databases">
        <title>Isolation of heavy metals resistant Paenibacillus silvae NC2 from Gold-Copper mine in ZiJin, China.</title>
        <authorList>
            <person name="Xu J."/>
            <person name="Mazhar H.S."/>
            <person name="Rensing C."/>
        </authorList>
    </citation>
    <scope>NUCLEOTIDE SEQUENCE [LARGE SCALE GENOMIC DNA]</scope>
    <source>
        <strain evidence="9 10">NC2</strain>
    </source>
</reference>
<evidence type="ECO:0000256" key="5">
    <source>
        <dbReference type="ARBA" id="ARBA00022793"/>
    </source>
</evidence>
<dbReference type="GO" id="GO:0006144">
    <property type="term" value="P:purine nucleobase metabolic process"/>
    <property type="evidence" value="ECO:0007669"/>
    <property type="project" value="UniProtKB-KW"/>
</dbReference>
<dbReference type="InterPro" id="IPR018020">
    <property type="entry name" value="OHCU_decarboxylase"/>
</dbReference>
<protein>
    <recommendedName>
        <fullName evidence="3">2-oxo-4-hydroxy-4-carboxy-5-ureidoimidazoline decarboxylase</fullName>
        <ecNumber evidence="3">4.1.1.97</ecNumber>
    </recommendedName>
</protein>
<comment type="caution">
    <text evidence="9">The sequence shown here is derived from an EMBL/GenBank/DDBJ whole genome shotgun (WGS) entry which is preliminary data.</text>
</comment>
<dbReference type="GO" id="GO:0019628">
    <property type="term" value="P:urate catabolic process"/>
    <property type="evidence" value="ECO:0007669"/>
    <property type="project" value="UniProtKB-UniPathway"/>
</dbReference>
<dbReference type="InterPro" id="IPR036778">
    <property type="entry name" value="OHCU_decarboxylase_sf"/>
</dbReference>
<dbReference type="AlphaFoldDB" id="A0A2W6NBV8"/>
<feature type="compositionally biased region" description="Polar residues" evidence="7">
    <location>
        <begin position="171"/>
        <end position="190"/>
    </location>
</feature>
<feature type="compositionally biased region" description="Basic and acidic residues" evidence="7">
    <location>
        <begin position="191"/>
        <end position="201"/>
    </location>
</feature>
<dbReference type="PANTHER" id="PTHR43466">
    <property type="entry name" value="2-OXO-4-HYDROXY-4-CARBOXY-5-UREIDOIMIDAZOLINE DECARBOXYLASE-RELATED"/>
    <property type="match status" value="1"/>
</dbReference>
<dbReference type="SUPFAM" id="SSF158694">
    <property type="entry name" value="UraD-Like"/>
    <property type="match status" value="1"/>
</dbReference>
<evidence type="ECO:0000256" key="2">
    <source>
        <dbReference type="ARBA" id="ARBA00004754"/>
    </source>
</evidence>
<comment type="catalytic activity">
    <reaction evidence="1">
        <text>5-hydroxy-2-oxo-4-ureido-2,5-dihydro-1H-imidazole-5-carboxylate + H(+) = (S)-allantoin + CO2</text>
        <dbReference type="Rhea" id="RHEA:26301"/>
        <dbReference type="ChEBI" id="CHEBI:15378"/>
        <dbReference type="ChEBI" id="CHEBI:15678"/>
        <dbReference type="ChEBI" id="CHEBI:16526"/>
        <dbReference type="ChEBI" id="CHEBI:58639"/>
        <dbReference type="EC" id="4.1.1.97"/>
    </reaction>
</comment>